<gene>
    <name evidence="1" type="ORF">AN908_21720</name>
    <name evidence="2" type="ORF">AN912_23845</name>
</gene>
<dbReference type="Proteomes" id="UP000037843">
    <property type="component" value="Unassembled WGS sequence"/>
</dbReference>
<keyword evidence="4" id="KW-1185">Reference proteome</keyword>
<dbReference type="AlphaFoldDB" id="A0A7V8LLF4"/>
<sequence>MISALLSGCSLFSTDPLQADRFVRPDHTVPSPSGEYAASVEYGPTENNVKTWVPVIRDKSGDEVFRDDYPYSTRHMLYVTWLSSQPAELWVYSGDVGTFSIAQQPNGKWMKQHSTAPKEIKDLHP</sequence>
<evidence type="ECO:0000313" key="2">
    <source>
        <dbReference type="EMBL" id="KPG27343.1"/>
    </source>
</evidence>
<protein>
    <submittedName>
        <fullName evidence="1">Uncharacterized protein</fullName>
    </submittedName>
</protein>
<dbReference type="KEGG" id="miz:BAB75_19965"/>
<proteinExistence type="predicted"/>
<comment type="caution">
    <text evidence="1">The sequence shown here is derived from an EMBL/GenBank/DDBJ whole genome shotgun (WGS) entry which is preliminary data.</text>
</comment>
<dbReference type="EMBL" id="LJFO01000014">
    <property type="protein sequence ID" value="KPG05722.1"/>
    <property type="molecule type" value="Genomic_DNA"/>
</dbReference>
<accession>A0A7V8LLF4</accession>
<evidence type="ECO:0000313" key="1">
    <source>
        <dbReference type="EMBL" id="KPG05722.1"/>
    </source>
</evidence>
<name>A0A7V8LLF4_9MYCO</name>
<dbReference type="Proteomes" id="UP000037962">
    <property type="component" value="Unassembled WGS sequence"/>
</dbReference>
<dbReference type="EMBL" id="LJFS01000040">
    <property type="protein sequence ID" value="KPG27343.1"/>
    <property type="molecule type" value="Genomic_DNA"/>
</dbReference>
<reference evidence="3 4" key="1">
    <citation type="submission" date="2015-09" db="EMBL/GenBank/DDBJ databases">
        <title>Genome Sequences of Mycobacterium immunogenum Isolates, Recuperated from a Chloraminated Drinking Water Distribution System Simulator Subjected to Episodes of Nitrification.</title>
        <authorList>
            <person name="Gomez-Alvarez V."/>
            <person name="Revetta R.P."/>
        </authorList>
    </citation>
    <scope>NUCLEOTIDE SEQUENCE [LARGE SCALE GENOMIC DNA]</scope>
    <source>
        <strain evidence="1 3">H008</strain>
        <strain evidence="2 4">H076</strain>
    </source>
</reference>
<evidence type="ECO:0000313" key="4">
    <source>
        <dbReference type="Proteomes" id="UP000037962"/>
    </source>
</evidence>
<organism evidence="1 3">
    <name type="scientific">Mycobacteroides immunogenum</name>
    <dbReference type="NCBI Taxonomy" id="83262"/>
    <lineage>
        <taxon>Bacteria</taxon>
        <taxon>Bacillati</taxon>
        <taxon>Actinomycetota</taxon>
        <taxon>Actinomycetes</taxon>
        <taxon>Mycobacteriales</taxon>
        <taxon>Mycobacteriaceae</taxon>
        <taxon>Mycobacteroides</taxon>
    </lineage>
</organism>
<evidence type="ECO:0000313" key="3">
    <source>
        <dbReference type="Proteomes" id="UP000037843"/>
    </source>
</evidence>